<dbReference type="EMBL" id="JAWRVI010000031">
    <property type="protein sequence ID" value="KAK4087483.1"/>
    <property type="molecule type" value="Genomic_DNA"/>
</dbReference>
<feature type="compositionally biased region" description="Polar residues" evidence="1">
    <location>
        <begin position="47"/>
        <end position="58"/>
    </location>
</feature>
<dbReference type="Proteomes" id="UP001287286">
    <property type="component" value="Unassembled WGS sequence"/>
</dbReference>
<organism evidence="2 3">
    <name type="scientific">Purpureocillium lilacinum</name>
    <name type="common">Paecilomyces lilacinus</name>
    <dbReference type="NCBI Taxonomy" id="33203"/>
    <lineage>
        <taxon>Eukaryota</taxon>
        <taxon>Fungi</taxon>
        <taxon>Dikarya</taxon>
        <taxon>Ascomycota</taxon>
        <taxon>Pezizomycotina</taxon>
        <taxon>Sordariomycetes</taxon>
        <taxon>Hypocreomycetidae</taxon>
        <taxon>Hypocreales</taxon>
        <taxon>Ophiocordycipitaceae</taxon>
        <taxon>Purpureocillium</taxon>
    </lineage>
</organism>
<reference evidence="2 3" key="1">
    <citation type="journal article" date="2024" name="Microbiol. Resour. Announc.">
        <title>Genome annotations for the ascomycete fungi Trichoderma harzianum, Trichoderma aggressivum, and Purpureocillium lilacinum.</title>
        <authorList>
            <person name="Beijen E.P.W."/>
            <person name="Ohm R.A."/>
        </authorList>
    </citation>
    <scope>NUCLEOTIDE SEQUENCE [LARGE SCALE GENOMIC DNA]</scope>
    <source>
        <strain evidence="2 3">CBS 150709</strain>
    </source>
</reference>
<sequence length="361" mass="38061">MPHPQSEGHLKQMANFPGRIGHQKWPSVGAERPTVDSSGAAAKRHNNGSGVHLQSSVHAQMADAQAAAPPLGTHTHAPALGADPGGSRRPINGRGGPANCKQCRAGDLAGVQAAHRREAWTLTCGAGRADEAASTLQYSTYGTAPQSTGSPMLYRQVPLALPPTVRGRDHAEKAPPDTSHSRAPPPPHPPKVARPRLPTAPAPTYLVHTVPGTSRLPASPSQRQATSLPPSPRRTGKSLHSSFFFFLCMCISPSTSIPLHSSAISRVLLATLPLLPQPTHPPRPRVASQHVDVGTLPLPSERASEPPSALPSGSAACRCRYRCRCHCHPPGLQCVHVPACAHIHVCNLRQTDPPEPTAALV</sequence>
<feature type="region of interest" description="Disordered" evidence="1">
    <location>
        <begin position="165"/>
        <end position="235"/>
    </location>
</feature>
<feature type="compositionally biased region" description="Low complexity" evidence="1">
    <location>
        <begin position="59"/>
        <end position="68"/>
    </location>
</feature>
<protein>
    <submittedName>
        <fullName evidence="2">Uncharacterized protein</fullName>
    </submittedName>
</protein>
<feature type="compositionally biased region" description="Basic and acidic residues" evidence="1">
    <location>
        <begin position="166"/>
        <end position="175"/>
    </location>
</feature>
<evidence type="ECO:0000313" key="2">
    <source>
        <dbReference type="EMBL" id="KAK4087483.1"/>
    </source>
</evidence>
<feature type="compositionally biased region" description="Polar residues" evidence="1">
    <location>
        <begin position="219"/>
        <end position="228"/>
    </location>
</feature>
<comment type="caution">
    <text evidence="2">The sequence shown here is derived from an EMBL/GenBank/DDBJ whole genome shotgun (WGS) entry which is preliminary data.</text>
</comment>
<evidence type="ECO:0000313" key="3">
    <source>
        <dbReference type="Proteomes" id="UP001287286"/>
    </source>
</evidence>
<evidence type="ECO:0000256" key="1">
    <source>
        <dbReference type="SAM" id="MobiDB-lite"/>
    </source>
</evidence>
<feature type="region of interest" description="Disordered" evidence="1">
    <location>
        <begin position="1"/>
        <end position="99"/>
    </location>
</feature>
<feature type="compositionally biased region" description="Basic and acidic residues" evidence="1">
    <location>
        <begin position="1"/>
        <end position="10"/>
    </location>
</feature>
<feature type="compositionally biased region" description="Pro residues" evidence="1">
    <location>
        <begin position="183"/>
        <end position="192"/>
    </location>
</feature>
<gene>
    <name evidence="2" type="ORF">Purlil1_8073</name>
</gene>
<accession>A0ABR0BVJ4</accession>
<feature type="compositionally biased region" description="Low complexity" evidence="1">
    <location>
        <begin position="195"/>
        <end position="204"/>
    </location>
</feature>
<proteinExistence type="predicted"/>
<keyword evidence="3" id="KW-1185">Reference proteome</keyword>
<name>A0ABR0BVJ4_PURLI</name>